<comment type="caution">
    <text evidence="2">The sequence shown here is derived from an EMBL/GenBank/DDBJ whole genome shotgun (WGS) entry which is preliminary data.</text>
</comment>
<dbReference type="InterPro" id="IPR024775">
    <property type="entry name" value="DinB-like"/>
</dbReference>
<dbReference type="Proteomes" id="UP000782312">
    <property type="component" value="Unassembled WGS sequence"/>
</dbReference>
<organism evidence="2 3">
    <name type="scientific">Tectimicrobiota bacterium</name>
    <dbReference type="NCBI Taxonomy" id="2528274"/>
    <lineage>
        <taxon>Bacteria</taxon>
        <taxon>Pseudomonadati</taxon>
        <taxon>Nitrospinota/Tectimicrobiota group</taxon>
        <taxon>Candidatus Tectimicrobiota</taxon>
    </lineage>
</organism>
<evidence type="ECO:0000313" key="2">
    <source>
        <dbReference type="EMBL" id="MBI3127429.1"/>
    </source>
</evidence>
<name>A0A932I1A5_UNCTE</name>
<sequence>MNRDCSNDPEAQAELRAIGIKALPVSVRGDKVVVGFNIEELKAAFGIGESKRGPLPAERMLALYRLVFEAVRRAVRQIPQEKLDWVSPGRKRTLRQLTWHIFERPALCIEAEETGRYTEEMVRRYETVAEGYRTAEEICAYGDMMEARLEDYLGRTPERLARRVESYMGPITVHLLMEMALGHAVQHLRQTYHYFGLLGIAPDRPLRPGDYAEVSVPEDLF</sequence>
<dbReference type="Pfam" id="PF12867">
    <property type="entry name" value="DinB_2"/>
    <property type="match status" value="1"/>
</dbReference>
<dbReference type="Gene3D" id="3.40.30.10">
    <property type="entry name" value="Glutaredoxin"/>
    <property type="match status" value="1"/>
</dbReference>
<gene>
    <name evidence="2" type="ORF">HYZ11_07480</name>
</gene>
<dbReference type="SUPFAM" id="SSF109854">
    <property type="entry name" value="DinB/YfiT-like putative metalloenzymes"/>
    <property type="match status" value="1"/>
</dbReference>
<dbReference type="Gene3D" id="1.20.120.450">
    <property type="entry name" value="dinb family like domain"/>
    <property type="match status" value="1"/>
</dbReference>
<evidence type="ECO:0000313" key="3">
    <source>
        <dbReference type="Proteomes" id="UP000782312"/>
    </source>
</evidence>
<accession>A0A932I1A5</accession>
<proteinExistence type="predicted"/>
<evidence type="ECO:0000259" key="1">
    <source>
        <dbReference type="Pfam" id="PF12867"/>
    </source>
</evidence>
<dbReference type="EMBL" id="JACPUR010000017">
    <property type="protein sequence ID" value="MBI3127429.1"/>
    <property type="molecule type" value="Genomic_DNA"/>
</dbReference>
<reference evidence="2" key="1">
    <citation type="submission" date="2020-07" db="EMBL/GenBank/DDBJ databases">
        <title>Huge and variable diversity of episymbiotic CPR bacteria and DPANN archaea in groundwater ecosystems.</title>
        <authorList>
            <person name="He C.Y."/>
            <person name="Keren R."/>
            <person name="Whittaker M."/>
            <person name="Farag I.F."/>
            <person name="Doudna J."/>
            <person name="Cate J.H.D."/>
            <person name="Banfield J.F."/>
        </authorList>
    </citation>
    <scope>NUCLEOTIDE SEQUENCE</scope>
    <source>
        <strain evidence="2">NC_groundwater_763_Ag_S-0.2um_68_21</strain>
    </source>
</reference>
<dbReference type="InterPro" id="IPR034660">
    <property type="entry name" value="DinB/YfiT-like"/>
</dbReference>
<protein>
    <submittedName>
        <fullName evidence="2">DinB family protein</fullName>
    </submittedName>
</protein>
<feature type="domain" description="DinB-like" evidence="1">
    <location>
        <begin position="68"/>
        <end position="190"/>
    </location>
</feature>
<dbReference type="AlphaFoldDB" id="A0A932I1A5"/>